<feature type="transmembrane region" description="Helical" evidence="1">
    <location>
        <begin position="57"/>
        <end position="77"/>
    </location>
</feature>
<evidence type="ECO:0000313" key="3">
    <source>
        <dbReference type="Proteomes" id="UP001500618"/>
    </source>
</evidence>
<accession>A0ABP4UNY6</accession>
<keyword evidence="1" id="KW-0812">Transmembrane</keyword>
<keyword evidence="3" id="KW-1185">Reference proteome</keyword>
<dbReference type="Proteomes" id="UP001500618">
    <property type="component" value="Unassembled WGS sequence"/>
</dbReference>
<evidence type="ECO:0000313" key="2">
    <source>
        <dbReference type="EMBL" id="GAA1706690.1"/>
    </source>
</evidence>
<evidence type="ECO:0000256" key="1">
    <source>
        <dbReference type="SAM" id="Phobius"/>
    </source>
</evidence>
<organism evidence="2 3">
    <name type="scientific">Fodinicola feengrottensis</name>
    <dbReference type="NCBI Taxonomy" id="435914"/>
    <lineage>
        <taxon>Bacteria</taxon>
        <taxon>Bacillati</taxon>
        <taxon>Actinomycetota</taxon>
        <taxon>Actinomycetes</taxon>
        <taxon>Mycobacteriales</taxon>
        <taxon>Fodinicola</taxon>
    </lineage>
</organism>
<dbReference type="EMBL" id="BAAANY010000031">
    <property type="protein sequence ID" value="GAA1706690.1"/>
    <property type="molecule type" value="Genomic_DNA"/>
</dbReference>
<dbReference type="RefSeq" id="WP_163570780.1">
    <property type="nucleotide sequence ID" value="NZ_BAAANY010000031.1"/>
</dbReference>
<proteinExistence type="predicted"/>
<sequence>MLADGSPFTDSSHLTASGLYGYAGQGPTYGIASPIQQLASDELDQGWRALIDPHNPLVWFGALLLVTVGAVGVAGSVKLGPAKVSASVGKS</sequence>
<reference evidence="3" key="1">
    <citation type="journal article" date="2019" name="Int. J. Syst. Evol. Microbiol.">
        <title>The Global Catalogue of Microorganisms (GCM) 10K type strain sequencing project: providing services to taxonomists for standard genome sequencing and annotation.</title>
        <authorList>
            <consortium name="The Broad Institute Genomics Platform"/>
            <consortium name="The Broad Institute Genome Sequencing Center for Infectious Disease"/>
            <person name="Wu L."/>
            <person name="Ma J."/>
        </authorList>
    </citation>
    <scope>NUCLEOTIDE SEQUENCE [LARGE SCALE GENOMIC DNA]</scope>
    <source>
        <strain evidence="3">JCM 14718</strain>
    </source>
</reference>
<keyword evidence="1" id="KW-1133">Transmembrane helix</keyword>
<protein>
    <submittedName>
        <fullName evidence="2">Uncharacterized protein</fullName>
    </submittedName>
</protein>
<keyword evidence="1" id="KW-0472">Membrane</keyword>
<name>A0ABP4UNY6_9ACTN</name>
<comment type="caution">
    <text evidence="2">The sequence shown here is derived from an EMBL/GenBank/DDBJ whole genome shotgun (WGS) entry which is preliminary data.</text>
</comment>
<gene>
    <name evidence="2" type="ORF">GCM10009765_65180</name>
</gene>